<proteinExistence type="predicted"/>
<gene>
    <name evidence="2" type="ORF">FPZ49_34900</name>
</gene>
<accession>A0A559JCZ2</accession>
<dbReference type="OrthoDB" id="9770183at2"/>
<name>A0A559JCZ2_9BACL</name>
<dbReference type="InterPro" id="IPR050789">
    <property type="entry name" value="Diverse_Enzym_Activities"/>
</dbReference>
<dbReference type="EMBL" id="VNJI01000102">
    <property type="protein sequence ID" value="TVX97739.1"/>
    <property type="molecule type" value="Genomic_DNA"/>
</dbReference>
<feature type="domain" description="Beta-lactamase-related" evidence="1">
    <location>
        <begin position="16"/>
        <end position="381"/>
    </location>
</feature>
<dbReference type="PANTHER" id="PTHR43283:SF3">
    <property type="entry name" value="BETA-LACTAMASE FAMILY PROTEIN (AFU_ORTHOLOGUE AFUA_5G07500)"/>
    <property type="match status" value="1"/>
</dbReference>
<dbReference type="SUPFAM" id="SSF56601">
    <property type="entry name" value="beta-lactamase/transpeptidase-like"/>
    <property type="match status" value="1"/>
</dbReference>
<protein>
    <submittedName>
        <fullName evidence="2">Beta-lactamase family protein</fullName>
    </submittedName>
</protein>
<organism evidence="2 3">
    <name type="scientific">Paenibacillus cremeus</name>
    <dbReference type="NCBI Taxonomy" id="2163881"/>
    <lineage>
        <taxon>Bacteria</taxon>
        <taxon>Bacillati</taxon>
        <taxon>Bacillota</taxon>
        <taxon>Bacilli</taxon>
        <taxon>Bacillales</taxon>
        <taxon>Paenibacillaceae</taxon>
        <taxon>Paenibacillus</taxon>
    </lineage>
</organism>
<dbReference type="RefSeq" id="WP_144855284.1">
    <property type="nucleotide sequence ID" value="NZ_VNJI01000102.1"/>
</dbReference>
<comment type="caution">
    <text evidence="2">The sequence shown here is derived from an EMBL/GenBank/DDBJ whole genome shotgun (WGS) entry which is preliminary data.</text>
</comment>
<evidence type="ECO:0000259" key="1">
    <source>
        <dbReference type="Pfam" id="PF00144"/>
    </source>
</evidence>
<dbReference type="Proteomes" id="UP000317036">
    <property type="component" value="Unassembled WGS sequence"/>
</dbReference>
<evidence type="ECO:0000313" key="2">
    <source>
        <dbReference type="EMBL" id="TVX97739.1"/>
    </source>
</evidence>
<dbReference type="Gene3D" id="3.40.710.10">
    <property type="entry name" value="DD-peptidase/beta-lactamase superfamily"/>
    <property type="match status" value="1"/>
</dbReference>
<evidence type="ECO:0000313" key="3">
    <source>
        <dbReference type="Proteomes" id="UP000317036"/>
    </source>
</evidence>
<dbReference type="AlphaFoldDB" id="A0A559JCZ2"/>
<dbReference type="Pfam" id="PF00144">
    <property type="entry name" value="Beta-lactamase"/>
    <property type="match status" value="1"/>
</dbReference>
<dbReference type="PANTHER" id="PTHR43283">
    <property type="entry name" value="BETA-LACTAMASE-RELATED"/>
    <property type="match status" value="1"/>
</dbReference>
<dbReference type="InterPro" id="IPR012338">
    <property type="entry name" value="Beta-lactam/transpept-like"/>
</dbReference>
<reference evidence="2 3" key="1">
    <citation type="submission" date="2019-07" db="EMBL/GenBank/DDBJ databases">
        <authorList>
            <person name="Kim J."/>
        </authorList>
    </citation>
    <scope>NUCLEOTIDE SEQUENCE [LARGE SCALE GENOMIC DNA]</scope>
    <source>
        <strain evidence="2 3">JC52</strain>
    </source>
</reference>
<dbReference type="InterPro" id="IPR001466">
    <property type="entry name" value="Beta-lactam-related"/>
</dbReference>
<sequence>MGNMNHLTSLLKSFIEKGPAGCSCTVVRDGETVYEEGFGLADLELNKPITPDTIYRIYSLSKIITCTAALILYERGLFLLNDPLEEYLPEFKDPHIYKRNTNGEWTMVPAASSIRIKHLFSMTSGLTYGLLPGIKIKDDFLETARETGKILEDLNRRAAEGDKVSMRDFSKALAGVPLAFEPGAHRQYGLSHDVLGVLIEVLTGKTLGRFLQDEIFDPLGMKDTFFRIPDDKRDRLCSLYNRSDDGTMTKITRMDAGYQPEAVLEMGGQGLLSTLGDYSRFAQMLACGGELDGVRVLSANTIQLMATNHLGPAQMADFNIPQLAGYGYGLGVRVMIDPAAGGSNSSVGEFGWSGAAGNYVLIDPKLKLSAVYMQQMFPNFEAYHHPRLRSVIYGAL</sequence>
<keyword evidence="3" id="KW-1185">Reference proteome</keyword>